<reference evidence="2" key="1">
    <citation type="journal article" date="2023" name="G3 (Bethesda)">
        <title>Genome assembly and association tests identify interacting loci associated with vigor, precocity, and sex in interspecific pistachio rootstocks.</title>
        <authorList>
            <person name="Palmer W."/>
            <person name="Jacygrad E."/>
            <person name="Sagayaradj S."/>
            <person name="Cavanaugh K."/>
            <person name="Han R."/>
            <person name="Bertier L."/>
            <person name="Beede B."/>
            <person name="Kafkas S."/>
            <person name="Golino D."/>
            <person name="Preece J."/>
            <person name="Michelmore R."/>
        </authorList>
    </citation>
    <scope>NUCLEOTIDE SEQUENCE [LARGE SCALE GENOMIC DNA]</scope>
</reference>
<keyword evidence="2" id="KW-1185">Reference proteome</keyword>
<organism evidence="1 2">
    <name type="scientific">Pistacia atlantica</name>
    <dbReference type="NCBI Taxonomy" id="434234"/>
    <lineage>
        <taxon>Eukaryota</taxon>
        <taxon>Viridiplantae</taxon>
        <taxon>Streptophyta</taxon>
        <taxon>Embryophyta</taxon>
        <taxon>Tracheophyta</taxon>
        <taxon>Spermatophyta</taxon>
        <taxon>Magnoliopsida</taxon>
        <taxon>eudicotyledons</taxon>
        <taxon>Gunneridae</taxon>
        <taxon>Pentapetalae</taxon>
        <taxon>rosids</taxon>
        <taxon>malvids</taxon>
        <taxon>Sapindales</taxon>
        <taxon>Anacardiaceae</taxon>
        <taxon>Pistacia</taxon>
    </lineage>
</organism>
<gene>
    <name evidence="1" type="ORF">Patl1_05451</name>
</gene>
<evidence type="ECO:0000313" key="2">
    <source>
        <dbReference type="Proteomes" id="UP001164250"/>
    </source>
</evidence>
<protein>
    <submittedName>
        <fullName evidence="1">Uncharacterized protein</fullName>
    </submittedName>
</protein>
<evidence type="ECO:0000313" key="1">
    <source>
        <dbReference type="EMBL" id="KAJ0101815.1"/>
    </source>
</evidence>
<sequence>MNHVVIDWIQRLKVAFYEADDLLDDFSTELQQQEVMTGNKLIKEVCIFFSKSNQIAYSIKMAHKIKAIKEKLDAINIDRNFDLKESLEEKRVMNIERETNSFIRVEYVIGRNDDKKKVIQL</sequence>
<dbReference type="Proteomes" id="UP001164250">
    <property type="component" value="Chromosome 3"/>
</dbReference>
<comment type="caution">
    <text evidence="1">The sequence shown here is derived from an EMBL/GenBank/DDBJ whole genome shotgun (WGS) entry which is preliminary data.</text>
</comment>
<proteinExistence type="predicted"/>
<name>A0ACC1BS77_9ROSI</name>
<dbReference type="EMBL" id="CM047899">
    <property type="protein sequence ID" value="KAJ0101815.1"/>
    <property type="molecule type" value="Genomic_DNA"/>
</dbReference>
<accession>A0ACC1BS77</accession>